<organism evidence="10 11">
    <name type="scientific">Cellulomonas xylanilytica</name>
    <dbReference type="NCBI Taxonomy" id="233583"/>
    <lineage>
        <taxon>Bacteria</taxon>
        <taxon>Bacillati</taxon>
        <taxon>Actinomycetota</taxon>
        <taxon>Actinomycetes</taxon>
        <taxon>Micrococcales</taxon>
        <taxon>Cellulomonadaceae</taxon>
        <taxon>Cellulomonas</taxon>
    </lineage>
</organism>
<feature type="compositionally biased region" description="Pro residues" evidence="6">
    <location>
        <begin position="451"/>
        <end position="481"/>
    </location>
</feature>
<dbReference type="GO" id="GO:0003677">
    <property type="term" value="F:DNA binding"/>
    <property type="evidence" value="ECO:0007669"/>
    <property type="project" value="UniProtKB-KW"/>
</dbReference>
<dbReference type="EMBL" id="BJUB01000002">
    <property type="protein sequence ID" value="GEK20498.1"/>
    <property type="molecule type" value="Genomic_DNA"/>
</dbReference>
<keyword evidence="7" id="KW-1133">Transmembrane helix</keyword>
<evidence type="ECO:0008006" key="12">
    <source>
        <dbReference type="Google" id="ProtNLM"/>
    </source>
</evidence>
<dbReference type="InterPro" id="IPR013325">
    <property type="entry name" value="RNA_pol_sigma_r2"/>
</dbReference>
<feature type="transmembrane region" description="Helical" evidence="7">
    <location>
        <begin position="335"/>
        <end position="365"/>
    </location>
</feature>
<comment type="similarity">
    <text evidence="1">Belongs to the sigma-70 factor family. ECF subfamily.</text>
</comment>
<dbReference type="Pfam" id="PF13490">
    <property type="entry name" value="zf-HC2"/>
    <property type="match status" value="1"/>
</dbReference>
<evidence type="ECO:0000256" key="5">
    <source>
        <dbReference type="ARBA" id="ARBA00023163"/>
    </source>
</evidence>
<feature type="domain" description="Putative zinc-finger" evidence="9">
    <location>
        <begin position="200"/>
        <end position="234"/>
    </location>
</feature>
<dbReference type="GO" id="GO:0006352">
    <property type="term" value="P:DNA-templated transcription initiation"/>
    <property type="evidence" value="ECO:0007669"/>
    <property type="project" value="InterPro"/>
</dbReference>
<dbReference type="InterPro" id="IPR036388">
    <property type="entry name" value="WH-like_DNA-bd_sf"/>
</dbReference>
<dbReference type="PANTHER" id="PTHR43133:SF8">
    <property type="entry name" value="RNA POLYMERASE SIGMA FACTOR HI_1459-RELATED"/>
    <property type="match status" value="1"/>
</dbReference>
<dbReference type="InterPro" id="IPR041916">
    <property type="entry name" value="Anti_sigma_zinc_sf"/>
</dbReference>
<evidence type="ECO:0000313" key="10">
    <source>
        <dbReference type="EMBL" id="GEK20498.1"/>
    </source>
</evidence>
<evidence type="ECO:0000259" key="8">
    <source>
        <dbReference type="Pfam" id="PF04542"/>
    </source>
</evidence>
<evidence type="ECO:0000256" key="3">
    <source>
        <dbReference type="ARBA" id="ARBA00023082"/>
    </source>
</evidence>
<dbReference type="InterPro" id="IPR014284">
    <property type="entry name" value="RNA_pol_sigma-70_dom"/>
</dbReference>
<keyword evidence="7" id="KW-0812">Transmembrane</keyword>
<keyword evidence="3" id="KW-0731">Sigma factor</keyword>
<dbReference type="InterPro" id="IPR027383">
    <property type="entry name" value="Znf_put"/>
</dbReference>
<proteinExistence type="inferred from homology"/>
<dbReference type="InterPro" id="IPR013324">
    <property type="entry name" value="RNA_pol_sigma_r3/r4-like"/>
</dbReference>
<evidence type="ECO:0000256" key="2">
    <source>
        <dbReference type="ARBA" id="ARBA00023015"/>
    </source>
</evidence>
<dbReference type="Gene3D" id="1.10.10.10">
    <property type="entry name" value="Winged helix-like DNA-binding domain superfamily/Winged helix DNA-binding domain"/>
    <property type="match status" value="1"/>
</dbReference>
<evidence type="ECO:0000313" key="11">
    <source>
        <dbReference type="Proteomes" id="UP000321118"/>
    </source>
</evidence>
<reference evidence="10 11" key="1">
    <citation type="submission" date="2019-07" db="EMBL/GenBank/DDBJ databases">
        <title>Whole genome shotgun sequence of Cellulomonas xylanilytica NBRC 101102.</title>
        <authorList>
            <person name="Hosoyama A."/>
            <person name="Uohara A."/>
            <person name="Ohji S."/>
            <person name="Ichikawa N."/>
        </authorList>
    </citation>
    <scope>NUCLEOTIDE SEQUENCE [LARGE SCALE GENOMIC DNA]</scope>
    <source>
        <strain evidence="10 11">NBRC 101102</strain>
    </source>
</reference>
<dbReference type="Gene3D" id="1.10.10.1320">
    <property type="entry name" value="Anti-sigma factor, zinc-finger domain"/>
    <property type="match status" value="1"/>
</dbReference>
<dbReference type="InterPro" id="IPR039425">
    <property type="entry name" value="RNA_pol_sigma-70-like"/>
</dbReference>
<keyword evidence="5" id="KW-0804">Transcription</keyword>
<dbReference type="SUPFAM" id="SSF88946">
    <property type="entry name" value="Sigma2 domain of RNA polymerase sigma factors"/>
    <property type="match status" value="1"/>
</dbReference>
<feature type="region of interest" description="Disordered" evidence="6">
    <location>
        <begin position="372"/>
        <end position="486"/>
    </location>
</feature>
<evidence type="ECO:0000256" key="4">
    <source>
        <dbReference type="ARBA" id="ARBA00023125"/>
    </source>
</evidence>
<dbReference type="GO" id="GO:0016987">
    <property type="term" value="F:sigma factor activity"/>
    <property type="evidence" value="ECO:0007669"/>
    <property type="project" value="UniProtKB-KW"/>
</dbReference>
<feature type="compositionally biased region" description="Low complexity" evidence="6">
    <location>
        <begin position="372"/>
        <end position="405"/>
    </location>
</feature>
<protein>
    <recommendedName>
        <fullName evidence="12">RNA polymerase sigma-70 region 2 domain-containing protein</fullName>
    </recommendedName>
</protein>
<sequence>MSASTQLDSGVVGDAELIASARSGDAAAIGALYERHAGAAWVVARQYSDSPEDADDVVADSFTAVFGAIERGNGPEAAFRAYLFTVVRRVAGLRREKNRRVQPTDDIAVLEAGTALAGTAEEPALAGFERGVVARAFHSLPERWQAVLWHTEVEGLTPAEIAPILGLTANGTAALAYRAREGLRQAYLQQHLQDPLDDGCRTVAGKLGAYVRGGLGSRETGQVEAHLEDCGTCRGLLLELGDVNHGMRAVIAPLVLGLVGLGALGVALPVGGGLAAGAAAAAAAGAGAGGAGAGGAGAGGVAAGGSTAAGATTATGTVTAVGAGAASGAAATGGVAAFLAAIPLGVAAAVVGAVAIAAVAAIAIANLVNPSEDPTAAAPAPTSSESTSSSPQPTSSASAVATPQPTDLPTPEPTDLLADDDVVQDDDDDVLQPSDRGDATADGPQDEETAPPAPVVPTPVVPTPPIVPEDPPPPPPPPPAPASVSIDVPSAGLTLEAGLGGQELVVGLLNSGGTAATDLSADVTLPDGVTLDGIAAAALEGIGGGGFAVSTAAGWLCVVGDGANIASCTLDTLPALSTSTLVLRVSIDEAFDRADGEIGLHVHGAGIDYVAPPIPLAIAPSPARLALRSVPATLPLVNGRTRQLDLPVANMGGTAIAAGAATVTAHLPTGVTGTAAPGSAWACTGAGTLTCSSSAVGARTDAPLSLLLSSATAGVPASGLLAVELAPYGRLASHTVTVPFTVQRPAALGISGPGTATVAVGSPASVPLSVSNTGDLPAQGVTVTLSRPEGVAFGSPAVVPGAWTCSDGSATTVQCTTDAIDPGAALDLPVGLDAVTGQFGAIGTVTASAQAPDADAAPAFGIAVDALTPVLTLDEDDPQVWLGQGGTGTARFTVGASAADAESTRATLRLPLNLRADLATTASPSNACVAPDPRTVSCDLGTVPAGETVQVLVGVRSAGSARGTVTVAVEAVGASTQSSSSAQTSSGGLDVRDSFTGADVTEIGAPLLTCPRTVTTCASAIEKGDRDNNSFAMVPLDEASPAPTGPRSSVPVSSTANLVVPDGREILFAGLYWSANAGPRDTWSGPLTSARLRGPGGSFTEVTGDVVSEPTDNANRRYYQSFADVTDLVSDGGSGGWSVADIAVSATATDAERTYYAGWSLVVVFSDPASDASVTVYDGGQWIGSAALPVAFEFAADAGTTARIGVVAWEGDRTGTGDSLFLGDTCLGTPDAPVQRALVPTRRGGYDGSASNAFDSTATGWRATNSLGTDAKAFRPVRLACDVSSLTAVTAGDQFLIGAITLRSEPVPEIPSEPQG</sequence>
<feature type="domain" description="RNA polymerase sigma-70 region 2" evidence="8">
    <location>
        <begin position="32"/>
        <end position="97"/>
    </location>
</feature>
<accession>A0A510V0Q7</accession>
<dbReference type="Proteomes" id="UP000321118">
    <property type="component" value="Unassembled WGS sequence"/>
</dbReference>
<name>A0A510V0Q7_9CELL</name>
<dbReference type="SUPFAM" id="SSF88659">
    <property type="entry name" value="Sigma3 and sigma4 domains of RNA polymerase sigma factors"/>
    <property type="match status" value="1"/>
</dbReference>
<evidence type="ECO:0000256" key="7">
    <source>
        <dbReference type="SAM" id="Phobius"/>
    </source>
</evidence>
<dbReference type="RefSeq" id="WP_186813297.1">
    <property type="nucleotide sequence ID" value="NZ_BJUB01000002.1"/>
</dbReference>
<keyword evidence="7" id="KW-0472">Membrane</keyword>
<evidence type="ECO:0000259" key="9">
    <source>
        <dbReference type="Pfam" id="PF13490"/>
    </source>
</evidence>
<dbReference type="Gene3D" id="1.10.1740.10">
    <property type="match status" value="1"/>
</dbReference>
<evidence type="ECO:0000256" key="1">
    <source>
        <dbReference type="ARBA" id="ARBA00010641"/>
    </source>
</evidence>
<dbReference type="Pfam" id="PF04542">
    <property type="entry name" value="Sigma70_r2"/>
    <property type="match status" value="1"/>
</dbReference>
<keyword evidence="4" id="KW-0238">DNA-binding</keyword>
<evidence type="ECO:0000256" key="6">
    <source>
        <dbReference type="SAM" id="MobiDB-lite"/>
    </source>
</evidence>
<dbReference type="PANTHER" id="PTHR43133">
    <property type="entry name" value="RNA POLYMERASE ECF-TYPE SIGMA FACTO"/>
    <property type="match status" value="1"/>
</dbReference>
<dbReference type="InterPro" id="IPR007627">
    <property type="entry name" value="RNA_pol_sigma70_r2"/>
</dbReference>
<dbReference type="NCBIfam" id="TIGR02937">
    <property type="entry name" value="sigma70-ECF"/>
    <property type="match status" value="1"/>
</dbReference>
<gene>
    <name evidence="10" type="ORF">CXY01_10180</name>
</gene>
<keyword evidence="2" id="KW-0805">Transcription regulation</keyword>
<keyword evidence="11" id="KW-1185">Reference proteome</keyword>
<comment type="caution">
    <text evidence="10">The sequence shown here is derived from an EMBL/GenBank/DDBJ whole genome shotgun (WGS) entry which is preliminary data.</text>
</comment>
<feature type="compositionally biased region" description="Acidic residues" evidence="6">
    <location>
        <begin position="417"/>
        <end position="430"/>
    </location>
</feature>